<protein>
    <recommendedName>
        <fullName evidence="5">Transmembrane protein 18</fullName>
    </recommendedName>
</protein>
<keyword evidence="2" id="KW-0472">Membrane</keyword>
<dbReference type="Pfam" id="PF14770">
    <property type="entry name" value="TMEM18"/>
    <property type="match status" value="1"/>
</dbReference>
<keyword evidence="4" id="KW-1185">Reference proteome</keyword>
<dbReference type="InterPro" id="IPR026721">
    <property type="entry name" value="TMEM18"/>
</dbReference>
<evidence type="ECO:0000256" key="2">
    <source>
        <dbReference type="SAM" id="Phobius"/>
    </source>
</evidence>
<dbReference type="EMBL" id="CAKOGP040001979">
    <property type="protein sequence ID" value="CAJ1958419.1"/>
    <property type="molecule type" value="Genomic_DNA"/>
</dbReference>
<feature type="transmembrane region" description="Helical" evidence="2">
    <location>
        <begin position="144"/>
        <end position="164"/>
    </location>
</feature>
<feature type="transmembrane region" description="Helical" evidence="2">
    <location>
        <begin position="185"/>
        <end position="208"/>
    </location>
</feature>
<comment type="caution">
    <text evidence="3">The sequence shown here is derived from an EMBL/GenBank/DDBJ whole genome shotgun (WGS) entry which is preliminary data.</text>
</comment>
<dbReference type="Proteomes" id="UP001295423">
    <property type="component" value="Unassembled WGS sequence"/>
</dbReference>
<keyword evidence="2" id="KW-0812">Transmembrane</keyword>
<name>A0AAD2FZS0_9STRA</name>
<feature type="transmembrane region" description="Helical" evidence="2">
    <location>
        <begin position="119"/>
        <end position="138"/>
    </location>
</feature>
<accession>A0AAD2FZS0</accession>
<reference evidence="3" key="1">
    <citation type="submission" date="2023-08" db="EMBL/GenBank/DDBJ databases">
        <authorList>
            <person name="Audoor S."/>
            <person name="Bilcke G."/>
        </authorList>
    </citation>
    <scope>NUCLEOTIDE SEQUENCE</scope>
</reference>
<evidence type="ECO:0000256" key="1">
    <source>
        <dbReference type="SAM" id="MobiDB-lite"/>
    </source>
</evidence>
<proteinExistence type="predicted"/>
<dbReference type="AlphaFoldDB" id="A0AAD2FZS0"/>
<gene>
    <name evidence="3" type="ORF">CYCCA115_LOCUS17176</name>
</gene>
<evidence type="ECO:0000313" key="4">
    <source>
        <dbReference type="Proteomes" id="UP001295423"/>
    </source>
</evidence>
<feature type="region of interest" description="Disordered" evidence="1">
    <location>
        <begin position="28"/>
        <end position="48"/>
    </location>
</feature>
<organism evidence="3 4">
    <name type="scientific">Cylindrotheca closterium</name>
    <dbReference type="NCBI Taxonomy" id="2856"/>
    <lineage>
        <taxon>Eukaryota</taxon>
        <taxon>Sar</taxon>
        <taxon>Stramenopiles</taxon>
        <taxon>Ochrophyta</taxon>
        <taxon>Bacillariophyta</taxon>
        <taxon>Bacillariophyceae</taxon>
        <taxon>Bacillariophycidae</taxon>
        <taxon>Bacillariales</taxon>
        <taxon>Bacillariaceae</taxon>
        <taxon>Cylindrotheca</taxon>
    </lineage>
</organism>
<evidence type="ECO:0000313" key="3">
    <source>
        <dbReference type="EMBL" id="CAJ1958419.1"/>
    </source>
</evidence>
<keyword evidence="2" id="KW-1133">Transmembrane helix</keyword>
<sequence>MGFFNNFVNDVETIVNRFEEGISVIMNGENPDVQSDELPRQEGTGHRSGAFSDEAIASLDEDELRALLQEHENIFETSPLEGIADGVISDIMKNKAVGPSTSLEHIEAFGSAITWSESFIQCLLAFQIFMFCLCLWVSKRDRGLTVRVTVMVMIGIIVRSAEWMNRQGSLRWKHFCTQNYFDRRGIFMGVMVCGPLLFDCVIMLVFFVREAGLLLVQVKRKEIVQKQAKSSKPKTDPNTAESKKSK</sequence>
<feature type="region of interest" description="Disordered" evidence="1">
    <location>
        <begin position="224"/>
        <end position="246"/>
    </location>
</feature>
<evidence type="ECO:0008006" key="5">
    <source>
        <dbReference type="Google" id="ProtNLM"/>
    </source>
</evidence>